<feature type="chain" id="PRO_5020404618" evidence="2">
    <location>
        <begin position="20"/>
        <end position="288"/>
    </location>
</feature>
<keyword evidence="1" id="KW-1133">Transmembrane helix</keyword>
<reference evidence="3" key="1">
    <citation type="journal article" date="2019" name="PLoS Negl. Trop. Dis.">
        <title>Revisiting the worldwide diversity of Leptospira species in the environment.</title>
        <authorList>
            <person name="Vincent A.T."/>
            <person name="Schiettekatte O."/>
            <person name="Bourhy P."/>
            <person name="Veyrier F.J."/>
            <person name="Picardeau M."/>
        </authorList>
    </citation>
    <scope>NUCLEOTIDE SEQUENCE [LARGE SCALE GENOMIC DNA]</scope>
    <source>
        <strain evidence="3">201800287</strain>
    </source>
</reference>
<keyword evidence="1" id="KW-0812">Transmembrane</keyword>
<name>A0A4R9I792_9LEPT</name>
<proteinExistence type="predicted"/>
<keyword evidence="4" id="KW-1185">Reference proteome</keyword>
<gene>
    <name evidence="3" type="ORF">EHQ24_12060</name>
</gene>
<evidence type="ECO:0000256" key="1">
    <source>
        <dbReference type="SAM" id="Phobius"/>
    </source>
</evidence>
<sequence length="288" mass="31744">MKNLKTLLIGLLISLSSLSAEDDVLKQINNLKYQTGSVTIGDKLATVNVPKGFKFLDAKQSQFVLHDVWGNPLNEGILGMLFKADQSPISDNFTYAITYAFSEDGYVSDSDANEINYDDLLKSMKEDISEGNEDRKKEGYPTLELVGWANKPFYDANTKKLHWAKEIKFEGDEVNTLNYNIRILGRKGILELNAISDIQKLNLVQKDIPAIIASTEFNDGEKYSDYSPGIDKLAAYGIGGLIAGKVLAKAGFFALLLKFWKVIAIGAVAALGVLKKLFTKKADNSSVD</sequence>
<comment type="caution">
    <text evidence="3">The sequence shown here is derived from an EMBL/GenBank/DDBJ whole genome shotgun (WGS) entry which is preliminary data.</text>
</comment>
<dbReference type="Pfam" id="PF09935">
    <property type="entry name" value="DUF2167"/>
    <property type="match status" value="1"/>
</dbReference>
<evidence type="ECO:0000313" key="4">
    <source>
        <dbReference type="Proteomes" id="UP000298009"/>
    </source>
</evidence>
<feature type="transmembrane region" description="Helical" evidence="1">
    <location>
        <begin position="252"/>
        <end position="274"/>
    </location>
</feature>
<protein>
    <submittedName>
        <fullName evidence="3">DUF2167 domain-containing protein</fullName>
    </submittedName>
</protein>
<keyword evidence="2" id="KW-0732">Signal</keyword>
<evidence type="ECO:0000256" key="2">
    <source>
        <dbReference type="SAM" id="SignalP"/>
    </source>
</evidence>
<evidence type="ECO:0000313" key="3">
    <source>
        <dbReference type="EMBL" id="TGK82001.1"/>
    </source>
</evidence>
<dbReference type="AlphaFoldDB" id="A0A4R9I792"/>
<dbReference type="Proteomes" id="UP000298009">
    <property type="component" value="Unassembled WGS sequence"/>
</dbReference>
<dbReference type="InterPro" id="IPR018682">
    <property type="entry name" value="DUF2167_membr"/>
</dbReference>
<dbReference type="EMBL" id="RQFK01000026">
    <property type="protein sequence ID" value="TGK82001.1"/>
    <property type="molecule type" value="Genomic_DNA"/>
</dbReference>
<dbReference type="RefSeq" id="WP_135601847.1">
    <property type="nucleotide sequence ID" value="NZ_RQFK01000026.1"/>
</dbReference>
<feature type="signal peptide" evidence="2">
    <location>
        <begin position="1"/>
        <end position="19"/>
    </location>
</feature>
<dbReference type="OrthoDB" id="196355at2"/>
<keyword evidence="1" id="KW-0472">Membrane</keyword>
<organism evidence="3 4">
    <name type="scientific">Leptospira noumeaensis</name>
    <dbReference type="NCBI Taxonomy" id="2484964"/>
    <lineage>
        <taxon>Bacteria</taxon>
        <taxon>Pseudomonadati</taxon>
        <taxon>Spirochaetota</taxon>
        <taxon>Spirochaetia</taxon>
        <taxon>Leptospirales</taxon>
        <taxon>Leptospiraceae</taxon>
        <taxon>Leptospira</taxon>
    </lineage>
</organism>
<accession>A0A4R9I792</accession>